<dbReference type="PROSITE" id="PS51257">
    <property type="entry name" value="PROKAR_LIPOPROTEIN"/>
    <property type="match status" value="1"/>
</dbReference>
<dbReference type="OrthoDB" id="961887at2"/>
<dbReference type="RefSeq" id="WP_104709783.1">
    <property type="nucleotide sequence ID" value="NZ_PTRA01000001.1"/>
</dbReference>
<protein>
    <submittedName>
        <fullName evidence="1">Uncharacterized protein</fullName>
    </submittedName>
</protein>
<evidence type="ECO:0000313" key="1">
    <source>
        <dbReference type="EMBL" id="PQA58578.1"/>
    </source>
</evidence>
<reference evidence="2" key="1">
    <citation type="submission" date="2018-02" db="EMBL/GenBank/DDBJ databases">
        <title>Genome sequencing of Solimonas sp. HR-BB.</title>
        <authorList>
            <person name="Lee Y."/>
            <person name="Jeon C.O."/>
        </authorList>
    </citation>
    <scope>NUCLEOTIDE SEQUENCE [LARGE SCALE GENOMIC DNA]</scope>
    <source>
        <strain evidence="2">HR-U</strain>
    </source>
</reference>
<accession>A0A2S7ILS4</accession>
<name>A0A2S7ILS4_9BACT</name>
<gene>
    <name evidence="1" type="ORF">C5O19_02610</name>
</gene>
<organism evidence="1 2">
    <name type="scientific">Siphonobacter curvatus</name>
    <dbReference type="NCBI Taxonomy" id="2094562"/>
    <lineage>
        <taxon>Bacteria</taxon>
        <taxon>Pseudomonadati</taxon>
        <taxon>Bacteroidota</taxon>
        <taxon>Cytophagia</taxon>
        <taxon>Cytophagales</taxon>
        <taxon>Cytophagaceae</taxon>
        <taxon>Siphonobacter</taxon>
    </lineage>
</organism>
<comment type="caution">
    <text evidence="1">The sequence shown here is derived from an EMBL/GenBank/DDBJ whole genome shotgun (WGS) entry which is preliminary data.</text>
</comment>
<keyword evidence="2" id="KW-1185">Reference proteome</keyword>
<dbReference type="EMBL" id="PTRA01000001">
    <property type="protein sequence ID" value="PQA58578.1"/>
    <property type="molecule type" value="Genomic_DNA"/>
</dbReference>
<evidence type="ECO:0000313" key="2">
    <source>
        <dbReference type="Proteomes" id="UP000239590"/>
    </source>
</evidence>
<dbReference type="Proteomes" id="UP000239590">
    <property type="component" value="Unassembled WGS sequence"/>
</dbReference>
<sequence>MKTYLYFFTIVLLSASCTRSTLQLKSLNPDTQRENGLEVARQLNDSLKVVTAFESVYLSRQPGAKIEYLIFDTEITNLTERPIEIKPHDFEITALDETQTLLLYKTSAGTLNPWRRQGLDPDLELQRIARQIKQEQKILQFNKVFNTVLLVGLVAADVATQTNSRQTYHEYASKRAGIAAGWQTLAVKRVADHQRFGNRMDQLTWEQGNFERETFRQMILQPGEAMRGKLLLQSNRAAHFYEITYPARNQALSFQFEQKRVKDKRR</sequence>
<dbReference type="AlphaFoldDB" id="A0A2S7ILS4"/>
<proteinExistence type="predicted"/>